<dbReference type="EMBL" id="CAJVPS010001974">
    <property type="protein sequence ID" value="CAG8556294.1"/>
    <property type="molecule type" value="Genomic_DNA"/>
</dbReference>
<feature type="compositionally biased region" description="Polar residues" evidence="1">
    <location>
        <begin position="1"/>
        <end position="14"/>
    </location>
</feature>
<evidence type="ECO:0000313" key="2">
    <source>
        <dbReference type="EMBL" id="CAG8556294.1"/>
    </source>
</evidence>
<proteinExistence type="predicted"/>
<accession>A0A9N9B5M0</accession>
<organism evidence="2 3">
    <name type="scientific">Ambispora leptoticha</name>
    <dbReference type="NCBI Taxonomy" id="144679"/>
    <lineage>
        <taxon>Eukaryota</taxon>
        <taxon>Fungi</taxon>
        <taxon>Fungi incertae sedis</taxon>
        <taxon>Mucoromycota</taxon>
        <taxon>Glomeromycotina</taxon>
        <taxon>Glomeromycetes</taxon>
        <taxon>Archaeosporales</taxon>
        <taxon>Ambisporaceae</taxon>
        <taxon>Ambispora</taxon>
    </lineage>
</organism>
<comment type="caution">
    <text evidence="2">The sequence shown here is derived from an EMBL/GenBank/DDBJ whole genome shotgun (WGS) entry which is preliminary data.</text>
</comment>
<name>A0A9N9B5M0_9GLOM</name>
<sequence>MLQRSSASISSKNDIISEEPSPAYTPYPSPGEQSLLFGPQRPWENTTITPQSTSFTATYYPQTTPGKPCRKCWELFVIPHVYSNNSSNNYYGYANNQYQQQSHHNHSTQPLNYSSNSGATYNNIPGNVLVVKPGDAALGGWLCTNCRGSGQAQTLMGGGFCSRCRGVGRLFQ</sequence>
<feature type="region of interest" description="Disordered" evidence="1">
    <location>
        <begin position="1"/>
        <end position="36"/>
    </location>
</feature>
<dbReference type="PANTHER" id="PTHR28031:SF1">
    <property type="entry name" value="PROLINE-RICH PROTEIN HUA1"/>
    <property type="match status" value="1"/>
</dbReference>
<protein>
    <submittedName>
        <fullName evidence="2">13742_t:CDS:1</fullName>
    </submittedName>
</protein>
<dbReference type="PANTHER" id="PTHR28031">
    <property type="entry name" value="PROLINE-RICH PROTEIN HUA1"/>
    <property type="match status" value="1"/>
</dbReference>
<keyword evidence="3" id="KW-1185">Reference proteome</keyword>
<dbReference type="OrthoDB" id="2405700at2759"/>
<evidence type="ECO:0000313" key="3">
    <source>
        <dbReference type="Proteomes" id="UP000789508"/>
    </source>
</evidence>
<dbReference type="AlphaFoldDB" id="A0A9N9B5M0"/>
<dbReference type="Proteomes" id="UP000789508">
    <property type="component" value="Unassembled WGS sequence"/>
</dbReference>
<evidence type="ECO:0000256" key="1">
    <source>
        <dbReference type="SAM" id="MobiDB-lite"/>
    </source>
</evidence>
<gene>
    <name evidence="2" type="ORF">ALEPTO_LOCUS6126</name>
</gene>
<dbReference type="InterPro" id="IPR038910">
    <property type="entry name" value="Hua1-like"/>
</dbReference>
<dbReference type="GO" id="GO:0005737">
    <property type="term" value="C:cytoplasm"/>
    <property type="evidence" value="ECO:0007669"/>
    <property type="project" value="TreeGrafter"/>
</dbReference>
<reference evidence="2" key="1">
    <citation type="submission" date="2021-06" db="EMBL/GenBank/DDBJ databases">
        <authorList>
            <person name="Kallberg Y."/>
            <person name="Tangrot J."/>
            <person name="Rosling A."/>
        </authorList>
    </citation>
    <scope>NUCLEOTIDE SEQUENCE</scope>
    <source>
        <strain evidence="2">FL130A</strain>
    </source>
</reference>